<name>A0A0K2UUL0_LEPSM</name>
<sequence>MFIKSCSNNISTKIIKYYFWDI</sequence>
<dbReference type="EMBL" id="HACA01024246">
    <property type="protein sequence ID" value="CDW41607.1"/>
    <property type="molecule type" value="Transcribed_RNA"/>
</dbReference>
<reference evidence="1" key="1">
    <citation type="submission" date="2014-05" db="EMBL/GenBank/DDBJ databases">
        <authorList>
            <person name="Chronopoulou M."/>
        </authorList>
    </citation>
    <scope>NUCLEOTIDE SEQUENCE</scope>
    <source>
        <tissue evidence="1">Whole organism</tissue>
    </source>
</reference>
<accession>A0A0K2UUL0</accession>
<organism evidence="1">
    <name type="scientific">Lepeophtheirus salmonis</name>
    <name type="common">Salmon louse</name>
    <name type="synonym">Caligus salmonis</name>
    <dbReference type="NCBI Taxonomy" id="72036"/>
    <lineage>
        <taxon>Eukaryota</taxon>
        <taxon>Metazoa</taxon>
        <taxon>Ecdysozoa</taxon>
        <taxon>Arthropoda</taxon>
        <taxon>Crustacea</taxon>
        <taxon>Multicrustacea</taxon>
        <taxon>Hexanauplia</taxon>
        <taxon>Copepoda</taxon>
        <taxon>Siphonostomatoida</taxon>
        <taxon>Caligidae</taxon>
        <taxon>Lepeophtheirus</taxon>
    </lineage>
</organism>
<proteinExistence type="predicted"/>
<protein>
    <submittedName>
        <fullName evidence="1">Uncharacterized protein</fullName>
    </submittedName>
</protein>
<evidence type="ECO:0000313" key="1">
    <source>
        <dbReference type="EMBL" id="CDW41607.1"/>
    </source>
</evidence>
<dbReference type="AlphaFoldDB" id="A0A0K2UUL0"/>